<name>A0A1L8GWN9_XENLA</name>
<dbReference type="GO" id="GO:0042289">
    <property type="term" value="F:MHC class II protein binding"/>
    <property type="evidence" value="ECO:0007669"/>
    <property type="project" value="InterPro"/>
</dbReference>
<dbReference type="PIRSF" id="PIRSF001992">
    <property type="entry name" value="CD74_antigen"/>
    <property type="match status" value="1"/>
</dbReference>
<evidence type="ECO:0000256" key="5">
    <source>
        <dbReference type="PROSITE-ProRule" id="PRU00500"/>
    </source>
</evidence>
<gene>
    <name evidence="9 10" type="primary">cd74.L</name>
</gene>
<evidence type="ECO:0000256" key="4">
    <source>
        <dbReference type="ARBA" id="ARBA00023180"/>
    </source>
</evidence>
<proteinExistence type="predicted"/>
<dbReference type="PANTHER" id="PTHR14093">
    <property type="entry name" value="HLA CLASS II GAMMA CHAIN"/>
    <property type="match status" value="1"/>
</dbReference>
<dbReference type="CDD" id="cd00191">
    <property type="entry name" value="TY"/>
    <property type="match status" value="1"/>
</dbReference>
<keyword evidence="8" id="KW-1185">Reference proteome</keyword>
<dbReference type="Gene3D" id="4.10.800.10">
    <property type="entry name" value="Thyroglobulin type-1"/>
    <property type="match status" value="1"/>
</dbReference>
<dbReference type="InterPro" id="IPR011988">
    <property type="entry name" value="MHC_II-assoc_invariant_trimer"/>
</dbReference>
<dbReference type="InterPro" id="IPR015386">
    <property type="entry name" value="MHC_II-assoc_invar/CLIP_MHC-bd"/>
</dbReference>
<dbReference type="Pfam" id="PF08831">
    <property type="entry name" value="MHCassoc_trimer"/>
    <property type="match status" value="1"/>
</dbReference>
<dbReference type="Xenbase" id="XB-GENE-17333565">
    <property type="gene designation" value="cd74.L"/>
</dbReference>
<dbReference type="OrthoDB" id="406800at2759"/>
<evidence type="ECO:0000313" key="9">
    <source>
        <dbReference type="RefSeq" id="XP_018106331.1"/>
    </source>
</evidence>
<evidence type="ECO:0000256" key="3">
    <source>
        <dbReference type="ARBA" id="ARBA00023157"/>
    </source>
</evidence>
<dbReference type="GO" id="GO:0001961">
    <property type="term" value="P:positive regulation of cytokine-mediated signaling pathway"/>
    <property type="evidence" value="ECO:0007669"/>
    <property type="project" value="TreeGrafter"/>
</dbReference>
<dbReference type="SUPFAM" id="SSF57610">
    <property type="entry name" value="Thyroglobulin type-1 domain"/>
    <property type="match status" value="1"/>
</dbReference>
<dbReference type="InterPro" id="IPR052001">
    <property type="entry name" value="MHC-II_Gamma/Thyroglobulin"/>
</dbReference>
<feature type="disulfide bond" evidence="5">
    <location>
        <begin position="238"/>
        <end position="245"/>
    </location>
</feature>
<dbReference type="GeneID" id="398834"/>
<dbReference type="GO" id="GO:0002830">
    <property type="term" value="P:positive regulation of type 2 immune response"/>
    <property type="evidence" value="ECO:0007669"/>
    <property type="project" value="TreeGrafter"/>
</dbReference>
<keyword evidence="3 5" id="KW-1015">Disulfide bond</keyword>
<dbReference type="Pfam" id="PF00086">
    <property type="entry name" value="Thyroglobulin_1"/>
    <property type="match status" value="1"/>
</dbReference>
<keyword evidence="7" id="KW-1133">Transmembrane helix</keyword>
<dbReference type="InterPro" id="IPR022339">
    <property type="entry name" value="MHC_II-assoc_invar_chain"/>
</dbReference>
<feature type="region of interest" description="Disordered" evidence="6">
    <location>
        <begin position="1"/>
        <end position="24"/>
    </location>
</feature>
<dbReference type="GO" id="GO:0002286">
    <property type="term" value="P:T cell activation involved in immune response"/>
    <property type="evidence" value="ECO:0007669"/>
    <property type="project" value="TreeGrafter"/>
</dbReference>
<dbReference type="PRINTS" id="PR01990">
    <property type="entry name" value="CD74ANTIGEN"/>
</dbReference>
<reference evidence="9" key="1">
    <citation type="submission" date="2025-08" db="UniProtKB">
        <authorList>
            <consortium name="RefSeq"/>
        </authorList>
    </citation>
    <scope>IDENTIFICATION</scope>
    <source>
        <strain evidence="9">J_2021</strain>
        <tissue evidence="9">Erythrocytes</tissue>
    </source>
</reference>
<dbReference type="AGR" id="Xenbase:XB-GENE-17333565"/>
<feature type="transmembrane region" description="Helical" evidence="7">
    <location>
        <begin position="34"/>
        <end position="57"/>
    </location>
</feature>
<dbReference type="GO" id="GO:0019882">
    <property type="term" value="P:antigen processing and presentation"/>
    <property type="evidence" value="ECO:0007669"/>
    <property type="project" value="InterPro"/>
</dbReference>
<dbReference type="Bgee" id="398834">
    <property type="expression patterns" value="Expressed in spleen and 19 other cell types or tissues"/>
</dbReference>
<dbReference type="PROSITE" id="PS51162">
    <property type="entry name" value="THYROGLOBULIN_1_2"/>
    <property type="match status" value="1"/>
</dbReference>
<dbReference type="GO" id="GO:0005737">
    <property type="term" value="C:cytoplasm"/>
    <property type="evidence" value="ECO:0007669"/>
    <property type="project" value="TreeGrafter"/>
</dbReference>
<dbReference type="GO" id="GO:0043518">
    <property type="term" value="P:negative regulation of DNA damage response, signal transduction by p53 class mediator"/>
    <property type="evidence" value="ECO:0007669"/>
    <property type="project" value="TreeGrafter"/>
</dbReference>
<dbReference type="Gene3D" id="1.10.870.10">
    <property type="entry name" value="MHC class II-associated invariant chain, trimerisation domain"/>
    <property type="match status" value="1"/>
</dbReference>
<dbReference type="InterPro" id="IPR036857">
    <property type="entry name" value="Thyroglobulin_1_sf"/>
</dbReference>
<keyword evidence="7" id="KW-0472">Membrane</keyword>
<evidence type="ECO:0000313" key="8">
    <source>
        <dbReference type="Proteomes" id="UP000186698"/>
    </source>
</evidence>
<dbReference type="SMART" id="SM00211">
    <property type="entry name" value="TY"/>
    <property type="match status" value="1"/>
</dbReference>
<keyword evidence="2" id="KW-0964">Secreted</keyword>
<dbReference type="CTD" id="398834"/>
<dbReference type="GO" id="GO:1902166">
    <property type="term" value="P:negative regulation of intrinsic apoptotic signaling pathway in response to DNA damage by p53 class mediator"/>
    <property type="evidence" value="ECO:0007669"/>
    <property type="project" value="TreeGrafter"/>
</dbReference>
<evidence type="ECO:0000256" key="7">
    <source>
        <dbReference type="SAM" id="Phobius"/>
    </source>
</evidence>
<dbReference type="SUPFAM" id="SSF48305">
    <property type="entry name" value="Class II MHC-associated invariant chain ectoplasmic trimerization domain"/>
    <property type="match status" value="1"/>
</dbReference>
<dbReference type="GO" id="GO:0005576">
    <property type="term" value="C:extracellular region"/>
    <property type="evidence" value="ECO:0007669"/>
    <property type="project" value="UniProtKB-SubCell"/>
</dbReference>
<dbReference type="GO" id="GO:0009986">
    <property type="term" value="C:cell surface"/>
    <property type="evidence" value="ECO:0007669"/>
    <property type="project" value="TreeGrafter"/>
</dbReference>
<dbReference type="RefSeq" id="XP_018106331.1">
    <property type="nucleotide sequence ID" value="XM_018250842.2"/>
</dbReference>
<sequence>MAEESQNLVPEHVPEESVLGVGNREPRMSCNKGSLVKALTVLVAVLVAGQAVMAFFITQQNSKIQDLDKHTKQLQMQEMIKKLPGSPPAQSRPKMRTFNIPVALPLYDGSEMNMNDLEQTAQTNNKVEDAAKYMLLRGNPLRKYPSLNGSILENLRELKKALTDKEWMSFDTWMQQWYLFFLVQNTEKPAEPLPQSKNIAVTGAPLMTECQMLSRIHSMTGTYKPQCEQNGDFQPLQCWPSTGFCWCVYHNGTEVPDTRTRSTLDCSSLVQTEDLLLMESTPSSDADHRPLG</sequence>
<dbReference type="Proteomes" id="UP000186698">
    <property type="component" value="Chromosome 3L"/>
</dbReference>
<dbReference type="GO" id="GO:0035718">
    <property type="term" value="F:macrophage migration inhibitory factor binding"/>
    <property type="evidence" value="ECO:0007669"/>
    <property type="project" value="InterPro"/>
</dbReference>
<dbReference type="PANTHER" id="PTHR14093:SF17">
    <property type="entry name" value="HLA CLASS II HISTOCOMPATIBILITY ANTIGEN GAMMA CHAIN"/>
    <property type="match status" value="1"/>
</dbReference>
<protein>
    <submittedName>
        <fullName evidence="9">Uncharacterized protein LOC398834 isoform X1</fullName>
    </submittedName>
</protein>
<comment type="caution">
    <text evidence="5">Lacks conserved residue(s) required for the propagation of feature annotation.</text>
</comment>
<dbReference type="InterPro" id="IPR000716">
    <property type="entry name" value="Thyroglobulin_1"/>
</dbReference>
<evidence type="ECO:0000313" key="10">
    <source>
        <dbReference type="Xenbase" id="XB-GENE-17333565"/>
    </source>
</evidence>
<organism evidence="8 9">
    <name type="scientific">Xenopus laevis</name>
    <name type="common">African clawed frog</name>
    <dbReference type="NCBI Taxonomy" id="8355"/>
    <lineage>
        <taxon>Eukaryota</taxon>
        <taxon>Metazoa</taxon>
        <taxon>Chordata</taxon>
        <taxon>Craniata</taxon>
        <taxon>Vertebrata</taxon>
        <taxon>Euteleostomi</taxon>
        <taxon>Amphibia</taxon>
        <taxon>Batrachia</taxon>
        <taxon>Anura</taxon>
        <taxon>Pipoidea</taxon>
        <taxon>Pipidae</taxon>
        <taxon>Xenopodinae</taxon>
        <taxon>Xenopus</taxon>
        <taxon>Xenopus</taxon>
    </lineage>
</organism>
<evidence type="ECO:0000256" key="1">
    <source>
        <dbReference type="ARBA" id="ARBA00004613"/>
    </source>
</evidence>
<dbReference type="Pfam" id="PF09307">
    <property type="entry name" value="MHC2-interact"/>
    <property type="match status" value="1"/>
</dbReference>
<dbReference type="AlphaFoldDB" id="A0A1L8GWN9"/>
<accession>A0A1L8GWN9</accession>
<dbReference type="InterPro" id="IPR036613">
    <property type="entry name" value="MHCII_invariant_trimer_sf"/>
</dbReference>
<keyword evidence="7" id="KW-0812">Transmembrane</keyword>
<evidence type="ECO:0000256" key="2">
    <source>
        <dbReference type="ARBA" id="ARBA00022525"/>
    </source>
</evidence>
<evidence type="ECO:0000256" key="6">
    <source>
        <dbReference type="SAM" id="MobiDB-lite"/>
    </source>
</evidence>
<dbReference type="GO" id="GO:0070206">
    <property type="term" value="P:protein trimerization"/>
    <property type="evidence" value="ECO:0007669"/>
    <property type="project" value="InterPro"/>
</dbReference>
<dbReference type="GO" id="GO:0006886">
    <property type="term" value="P:intracellular protein transport"/>
    <property type="evidence" value="ECO:0007669"/>
    <property type="project" value="InterPro"/>
</dbReference>
<dbReference type="OMA" id="QMPGEFT"/>
<dbReference type="GO" id="GO:0060907">
    <property type="term" value="P:positive regulation of macrophage cytokine production"/>
    <property type="evidence" value="ECO:0007669"/>
    <property type="project" value="TreeGrafter"/>
</dbReference>
<keyword evidence="4" id="KW-0325">Glycoprotein</keyword>
<dbReference type="PROSITE" id="PS00484">
    <property type="entry name" value="THYROGLOBULIN_1_1"/>
    <property type="match status" value="1"/>
</dbReference>
<dbReference type="GO" id="GO:0004896">
    <property type="term" value="F:cytokine receptor activity"/>
    <property type="evidence" value="ECO:0007669"/>
    <property type="project" value="TreeGrafter"/>
</dbReference>
<comment type="subcellular location">
    <subcellularLocation>
        <location evidence="1">Secreted</location>
    </subcellularLocation>
</comment>
<dbReference type="GO" id="GO:0016020">
    <property type="term" value="C:membrane"/>
    <property type="evidence" value="ECO:0007669"/>
    <property type="project" value="InterPro"/>
</dbReference>
<dbReference type="GO" id="GO:0070374">
    <property type="term" value="P:positive regulation of ERK1 and ERK2 cascade"/>
    <property type="evidence" value="ECO:0007669"/>
    <property type="project" value="TreeGrafter"/>
</dbReference>
<dbReference type="InterPro" id="IPR043530">
    <property type="entry name" value="CD74_antigen"/>
</dbReference>